<evidence type="ECO:0000313" key="3">
    <source>
        <dbReference type="Proteomes" id="UP000006727"/>
    </source>
</evidence>
<dbReference type="Gramene" id="Pp3c17_22610V3.1">
    <property type="protein sequence ID" value="PAC:32905822.CDS.1"/>
    <property type="gene ID" value="Pp3c17_22610"/>
</dbReference>
<evidence type="ECO:0000313" key="2">
    <source>
        <dbReference type="EnsemblPlants" id="PAC:32905822.CDS.1"/>
    </source>
</evidence>
<name>A0A7I3YX69_PHYPA</name>
<reference evidence="2" key="3">
    <citation type="submission" date="2020-12" db="UniProtKB">
        <authorList>
            <consortium name="EnsemblPlants"/>
        </authorList>
    </citation>
    <scope>IDENTIFICATION</scope>
</reference>
<protein>
    <submittedName>
        <fullName evidence="2">Uncharacterized protein</fullName>
    </submittedName>
</protein>
<accession>A0A7I3YX69</accession>
<dbReference type="EMBL" id="ABEU02000017">
    <property type="status" value="NOT_ANNOTATED_CDS"/>
    <property type="molecule type" value="Genomic_DNA"/>
</dbReference>
<dbReference type="EnsemblPlants" id="Pp3c17_22610V3.1">
    <property type="protein sequence ID" value="PAC:32905822.CDS.1"/>
    <property type="gene ID" value="Pp3c17_22610"/>
</dbReference>
<sequence>MRTFSCATCESGPRGITALLQHWRGGGADSEAAAGVRDEESGTGGARSAGAGQHQDAVREGHAKRRITGAAESGVEEFAHSDFDLVVWKLGHSIGDHHGTNEKLGGIPIGEGVRDISKIESRGALEQSAGAVLGEANGVHKSMAVGSGQRVLAAAEAALGRDEEQSRGT</sequence>
<evidence type="ECO:0000256" key="1">
    <source>
        <dbReference type="SAM" id="MobiDB-lite"/>
    </source>
</evidence>
<organism evidence="2 3">
    <name type="scientific">Physcomitrium patens</name>
    <name type="common">Spreading-leaved earth moss</name>
    <name type="synonym">Physcomitrella patens</name>
    <dbReference type="NCBI Taxonomy" id="3218"/>
    <lineage>
        <taxon>Eukaryota</taxon>
        <taxon>Viridiplantae</taxon>
        <taxon>Streptophyta</taxon>
        <taxon>Embryophyta</taxon>
        <taxon>Bryophyta</taxon>
        <taxon>Bryophytina</taxon>
        <taxon>Bryopsida</taxon>
        <taxon>Funariidae</taxon>
        <taxon>Funariales</taxon>
        <taxon>Funariaceae</taxon>
        <taxon>Physcomitrium</taxon>
    </lineage>
</organism>
<dbReference type="InParanoid" id="A0A7I3YX69"/>
<reference evidence="2 3" key="2">
    <citation type="journal article" date="2018" name="Plant J.">
        <title>The Physcomitrella patens chromosome-scale assembly reveals moss genome structure and evolution.</title>
        <authorList>
            <person name="Lang D."/>
            <person name="Ullrich K.K."/>
            <person name="Murat F."/>
            <person name="Fuchs J."/>
            <person name="Jenkins J."/>
            <person name="Haas F.B."/>
            <person name="Piednoel M."/>
            <person name="Gundlach H."/>
            <person name="Van Bel M."/>
            <person name="Meyberg R."/>
            <person name="Vives C."/>
            <person name="Morata J."/>
            <person name="Symeonidi A."/>
            <person name="Hiss M."/>
            <person name="Muchero W."/>
            <person name="Kamisugi Y."/>
            <person name="Saleh O."/>
            <person name="Blanc G."/>
            <person name="Decker E.L."/>
            <person name="van Gessel N."/>
            <person name="Grimwood J."/>
            <person name="Hayes R.D."/>
            <person name="Graham S.W."/>
            <person name="Gunter L.E."/>
            <person name="McDaniel S.F."/>
            <person name="Hoernstein S.N.W."/>
            <person name="Larsson A."/>
            <person name="Li F.W."/>
            <person name="Perroud P.F."/>
            <person name="Phillips J."/>
            <person name="Ranjan P."/>
            <person name="Rokshar D.S."/>
            <person name="Rothfels C.J."/>
            <person name="Schneider L."/>
            <person name="Shu S."/>
            <person name="Stevenson D.W."/>
            <person name="Thummler F."/>
            <person name="Tillich M."/>
            <person name="Villarreal Aguilar J.C."/>
            <person name="Widiez T."/>
            <person name="Wong G.K."/>
            <person name="Wymore A."/>
            <person name="Zhang Y."/>
            <person name="Zimmer A.D."/>
            <person name="Quatrano R.S."/>
            <person name="Mayer K.F.X."/>
            <person name="Goodstein D."/>
            <person name="Casacuberta J.M."/>
            <person name="Vandepoele K."/>
            <person name="Reski R."/>
            <person name="Cuming A.C."/>
            <person name="Tuskan G.A."/>
            <person name="Maumus F."/>
            <person name="Salse J."/>
            <person name="Schmutz J."/>
            <person name="Rensing S.A."/>
        </authorList>
    </citation>
    <scope>NUCLEOTIDE SEQUENCE [LARGE SCALE GENOMIC DNA]</scope>
    <source>
        <strain evidence="2 3">cv. Gransden 2004</strain>
    </source>
</reference>
<dbReference type="Proteomes" id="UP000006727">
    <property type="component" value="Chromosome 17"/>
</dbReference>
<feature type="region of interest" description="Disordered" evidence="1">
    <location>
        <begin position="29"/>
        <end position="72"/>
    </location>
</feature>
<proteinExistence type="predicted"/>
<keyword evidence="3" id="KW-1185">Reference proteome</keyword>
<dbReference type="AlphaFoldDB" id="A0A7I3YX69"/>
<reference evidence="2 3" key="1">
    <citation type="journal article" date="2008" name="Science">
        <title>The Physcomitrella genome reveals evolutionary insights into the conquest of land by plants.</title>
        <authorList>
            <person name="Rensing S."/>
            <person name="Lang D."/>
            <person name="Zimmer A."/>
            <person name="Terry A."/>
            <person name="Salamov A."/>
            <person name="Shapiro H."/>
            <person name="Nishiyama T."/>
            <person name="Perroud P.-F."/>
            <person name="Lindquist E."/>
            <person name="Kamisugi Y."/>
            <person name="Tanahashi T."/>
            <person name="Sakakibara K."/>
            <person name="Fujita T."/>
            <person name="Oishi K."/>
            <person name="Shin-I T."/>
            <person name="Kuroki Y."/>
            <person name="Toyoda A."/>
            <person name="Suzuki Y."/>
            <person name="Hashimoto A."/>
            <person name="Yamaguchi K."/>
            <person name="Sugano A."/>
            <person name="Kohara Y."/>
            <person name="Fujiyama A."/>
            <person name="Anterola A."/>
            <person name="Aoki S."/>
            <person name="Ashton N."/>
            <person name="Barbazuk W.B."/>
            <person name="Barker E."/>
            <person name="Bennetzen J."/>
            <person name="Bezanilla M."/>
            <person name="Blankenship R."/>
            <person name="Cho S.H."/>
            <person name="Dutcher S."/>
            <person name="Estelle M."/>
            <person name="Fawcett J.A."/>
            <person name="Gundlach H."/>
            <person name="Hanada K."/>
            <person name="Heyl A."/>
            <person name="Hicks K.A."/>
            <person name="Hugh J."/>
            <person name="Lohr M."/>
            <person name="Mayer K."/>
            <person name="Melkozernov A."/>
            <person name="Murata T."/>
            <person name="Nelson D."/>
            <person name="Pils B."/>
            <person name="Prigge M."/>
            <person name="Reiss B."/>
            <person name="Renner T."/>
            <person name="Rombauts S."/>
            <person name="Rushton P."/>
            <person name="Sanderfoot A."/>
            <person name="Schween G."/>
            <person name="Shiu S.-H."/>
            <person name="Stueber K."/>
            <person name="Theodoulou F.L."/>
            <person name="Tu H."/>
            <person name="Van de Peer Y."/>
            <person name="Verrier P.J."/>
            <person name="Waters E."/>
            <person name="Wood A."/>
            <person name="Yang L."/>
            <person name="Cove D."/>
            <person name="Cuming A."/>
            <person name="Hasebe M."/>
            <person name="Lucas S."/>
            <person name="Mishler D.B."/>
            <person name="Reski R."/>
            <person name="Grigoriev I."/>
            <person name="Quatrano R.S."/>
            <person name="Boore J.L."/>
        </authorList>
    </citation>
    <scope>NUCLEOTIDE SEQUENCE [LARGE SCALE GENOMIC DNA]</scope>
    <source>
        <strain evidence="2 3">cv. Gransden 2004</strain>
    </source>
</reference>